<sequence>MKETMNRFKHHENEKLINIKQIPEIYNTIKSILYNKTEEYYIHQTAHVFQKFKLYMKQVHGIPDYYKMQFKLKNYQLPQYQQMVDFWKKEVAIDIRYLHFSTVLRRYIDAFYNDVETYLFHEYLLPMYFQNENSAKMKWTQDDGCPYKFDFSNPDRPVKVMHAQNRKFGRVEFPQLHAFDYI</sequence>
<evidence type="ECO:0000313" key="1">
    <source>
        <dbReference type="EMBL" id="CAG6784787.1"/>
    </source>
</evidence>
<proteinExistence type="predicted"/>
<reference evidence="1" key="1">
    <citation type="submission" date="2021-05" db="EMBL/GenBank/DDBJ databases">
        <authorList>
            <person name="Alioto T."/>
            <person name="Alioto T."/>
            <person name="Gomez Garrido J."/>
        </authorList>
    </citation>
    <scope>NUCLEOTIDE SEQUENCE</scope>
</reference>
<accession>A0A8D9BKM7</accession>
<protein>
    <submittedName>
        <fullName evidence="1">Uncharacterized protein</fullName>
    </submittedName>
</protein>
<dbReference type="EMBL" id="HBUF01639798">
    <property type="protein sequence ID" value="CAG6784787.1"/>
    <property type="molecule type" value="Transcribed_RNA"/>
</dbReference>
<dbReference type="AlphaFoldDB" id="A0A8D9BKM7"/>
<name>A0A8D9BKM7_9HEMI</name>
<organism evidence="1">
    <name type="scientific">Cacopsylla melanoneura</name>
    <dbReference type="NCBI Taxonomy" id="428564"/>
    <lineage>
        <taxon>Eukaryota</taxon>
        <taxon>Metazoa</taxon>
        <taxon>Ecdysozoa</taxon>
        <taxon>Arthropoda</taxon>
        <taxon>Hexapoda</taxon>
        <taxon>Insecta</taxon>
        <taxon>Pterygota</taxon>
        <taxon>Neoptera</taxon>
        <taxon>Paraneoptera</taxon>
        <taxon>Hemiptera</taxon>
        <taxon>Sternorrhyncha</taxon>
        <taxon>Psylloidea</taxon>
        <taxon>Psyllidae</taxon>
        <taxon>Psyllinae</taxon>
        <taxon>Cacopsylla</taxon>
    </lineage>
</organism>